<evidence type="ECO:0000256" key="3">
    <source>
        <dbReference type="ARBA" id="ARBA00022448"/>
    </source>
</evidence>
<evidence type="ECO:0000256" key="11">
    <source>
        <dbReference type="ARBA" id="ARBA00023201"/>
    </source>
</evidence>
<dbReference type="InterPro" id="IPR051163">
    <property type="entry name" value="Sodium:Solute_Symporter_SSF"/>
</dbReference>
<dbReference type="Gene3D" id="1.20.1730.10">
    <property type="entry name" value="Sodium/glucose cotransporter"/>
    <property type="match status" value="1"/>
</dbReference>
<feature type="transmembrane region" description="Helical" evidence="15">
    <location>
        <begin position="135"/>
        <end position="157"/>
    </location>
</feature>
<feature type="compositionally biased region" description="Polar residues" evidence="14">
    <location>
        <begin position="669"/>
        <end position="678"/>
    </location>
</feature>
<protein>
    <recommendedName>
        <fullName evidence="18">Sodium-coupled monocarboxylate transporter 2</fullName>
    </recommendedName>
</protein>
<evidence type="ECO:0000313" key="17">
    <source>
        <dbReference type="Proteomes" id="UP001519460"/>
    </source>
</evidence>
<comment type="similarity">
    <text evidence="2 13">Belongs to the sodium:solute symporter (SSF) (TC 2.A.21) family.</text>
</comment>
<dbReference type="GO" id="GO:0005886">
    <property type="term" value="C:plasma membrane"/>
    <property type="evidence" value="ECO:0007669"/>
    <property type="project" value="UniProtKB-SubCell"/>
</dbReference>
<evidence type="ECO:0000256" key="8">
    <source>
        <dbReference type="ARBA" id="ARBA00023065"/>
    </source>
</evidence>
<feature type="transmembrane region" description="Helical" evidence="15">
    <location>
        <begin position="169"/>
        <end position="188"/>
    </location>
</feature>
<organism evidence="16 17">
    <name type="scientific">Batillaria attramentaria</name>
    <dbReference type="NCBI Taxonomy" id="370345"/>
    <lineage>
        <taxon>Eukaryota</taxon>
        <taxon>Metazoa</taxon>
        <taxon>Spiralia</taxon>
        <taxon>Lophotrochozoa</taxon>
        <taxon>Mollusca</taxon>
        <taxon>Gastropoda</taxon>
        <taxon>Caenogastropoda</taxon>
        <taxon>Sorbeoconcha</taxon>
        <taxon>Cerithioidea</taxon>
        <taxon>Batillariidae</taxon>
        <taxon>Batillaria</taxon>
    </lineage>
</organism>
<feature type="transmembrane region" description="Helical" evidence="15">
    <location>
        <begin position="347"/>
        <end position="374"/>
    </location>
</feature>
<dbReference type="GO" id="GO:0098660">
    <property type="term" value="P:inorganic ion transmembrane transport"/>
    <property type="evidence" value="ECO:0007669"/>
    <property type="project" value="UniProtKB-ARBA"/>
</dbReference>
<evidence type="ECO:0000256" key="1">
    <source>
        <dbReference type="ARBA" id="ARBA00004651"/>
    </source>
</evidence>
<comment type="caution">
    <text evidence="16">The sequence shown here is derived from an EMBL/GenBank/DDBJ whole genome shotgun (WGS) entry which is preliminary data.</text>
</comment>
<dbReference type="GO" id="GO:0015075">
    <property type="term" value="F:monoatomic ion transmembrane transporter activity"/>
    <property type="evidence" value="ECO:0007669"/>
    <property type="project" value="UniProtKB-ARBA"/>
</dbReference>
<evidence type="ECO:0000256" key="6">
    <source>
        <dbReference type="ARBA" id="ARBA00022989"/>
    </source>
</evidence>
<name>A0ABD0KC92_9CAEN</name>
<evidence type="ECO:0000256" key="14">
    <source>
        <dbReference type="SAM" id="MobiDB-lite"/>
    </source>
</evidence>
<dbReference type="PROSITE" id="PS00456">
    <property type="entry name" value="NA_SOLUT_SYMP_1"/>
    <property type="match status" value="1"/>
</dbReference>
<evidence type="ECO:0000256" key="15">
    <source>
        <dbReference type="SAM" id="Phobius"/>
    </source>
</evidence>
<keyword evidence="9 15" id="KW-0472">Membrane</keyword>
<dbReference type="Proteomes" id="UP001519460">
    <property type="component" value="Unassembled WGS sequence"/>
</dbReference>
<dbReference type="AlphaFoldDB" id="A0ABD0KC92"/>
<feature type="region of interest" description="Disordered" evidence="14">
    <location>
        <begin position="646"/>
        <end position="678"/>
    </location>
</feature>
<evidence type="ECO:0008006" key="18">
    <source>
        <dbReference type="Google" id="ProtNLM"/>
    </source>
</evidence>
<dbReference type="PROSITE" id="PS50283">
    <property type="entry name" value="NA_SOLUT_SYMP_3"/>
    <property type="match status" value="1"/>
</dbReference>
<dbReference type="GO" id="GO:0006814">
    <property type="term" value="P:sodium ion transport"/>
    <property type="evidence" value="ECO:0007669"/>
    <property type="project" value="UniProtKB-KW"/>
</dbReference>
<comment type="catalytic activity">
    <reaction evidence="12">
        <text>iodide(out) + 2 Na(+)(out) = iodide(in) + 2 Na(+)(in)</text>
        <dbReference type="Rhea" id="RHEA:71207"/>
        <dbReference type="ChEBI" id="CHEBI:16382"/>
        <dbReference type="ChEBI" id="CHEBI:29101"/>
    </reaction>
</comment>
<evidence type="ECO:0000256" key="13">
    <source>
        <dbReference type="RuleBase" id="RU362091"/>
    </source>
</evidence>
<evidence type="ECO:0000256" key="9">
    <source>
        <dbReference type="ARBA" id="ARBA00023136"/>
    </source>
</evidence>
<feature type="transmembrane region" description="Helical" evidence="15">
    <location>
        <begin position="21"/>
        <end position="40"/>
    </location>
</feature>
<dbReference type="InterPro" id="IPR001734">
    <property type="entry name" value="Na/solute_symporter"/>
</dbReference>
<dbReference type="Pfam" id="PF00474">
    <property type="entry name" value="SSF"/>
    <property type="match status" value="1"/>
</dbReference>
<dbReference type="InterPro" id="IPR038377">
    <property type="entry name" value="Na/Glc_symporter_sf"/>
</dbReference>
<reference evidence="16 17" key="1">
    <citation type="journal article" date="2023" name="Sci. Data">
        <title>Genome assembly of the Korean intertidal mud-creeper Batillaria attramentaria.</title>
        <authorList>
            <person name="Patra A.K."/>
            <person name="Ho P.T."/>
            <person name="Jun S."/>
            <person name="Lee S.J."/>
            <person name="Kim Y."/>
            <person name="Won Y.J."/>
        </authorList>
    </citation>
    <scope>NUCLEOTIDE SEQUENCE [LARGE SCALE GENOMIC DNA]</scope>
    <source>
        <strain evidence="16">Wonlab-2016</strain>
    </source>
</reference>
<evidence type="ECO:0000256" key="5">
    <source>
        <dbReference type="ARBA" id="ARBA00022692"/>
    </source>
</evidence>
<evidence type="ECO:0000256" key="2">
    <source>
        <dbReference type="ARBA" id="ARBA00006434"/>
    </source>
</evidence>
<feature type="transmembrane region" description="Helical" evidence="15">
    <location>
        <begin position="289"/>
        <end position="314"/>
    </location>
</feature>
<dbReference type="CDD" id="cd11492">
    <property type="entry name" value="SLC5sbd_NIS-SMVT"/>
    <property type="match status" value="1"/>
</dbReference>
<dbReference type="NCBIfam" id="TIGR00813">
    <property type="entry name" value="sss"/>
    <property type="match status" value="1"/>
</dbReference>
<feature type="transmembrane region" description="Helical" evidence="15">
    <location>
        <begin position="532"/>
        <end position="557"/>
    </location>
</feature>
<feature type="transmembrane region" description="Helical" evidence="15">
    <location>
        <begin position="451"/>
        <end position="473"/>
    </location>
</feature>
<gene>
    <name evidence="16" type="ORF">BaRGS_00024118</name>
</gene>
<keyword evidence="8" id="KW-0406">Ion transport</keyword>
<keyword evidence="10" id="KW-0325">Glycoprotein</keyword>
<keyword evidence="5 15" id="KW-0812">Transmembrane</keyword>
<feature type="transmembrane region" description="Helical" evidence="15">
    <location>
        <begin position="90"/>
        <end position="114"/>
    </location>
</feature>
<keyword evidence="17" id="KW-1185">Reference proteome</keyword>
<feature type="transmembrane region" description="Helical" evidence="15">
    <location>
        <begin position="394"/>
        <end position="414"/>
    </location>
</feature>
<evidence type="ECO:0000256" key="7">
    <source>
        <dbReference type="ARBA" id="ARBA00023053"/>
    </source>
</evidence>
<keyword evidence="4" id="KW-1003">Cell membrane</keyword>
<proteinExistence type="inferred from homology"/>
<feature type="compositionally biased region" description="Basic and acidic residues" evidence="14">
    <location>
        <begin position="646"/>
        <end position="668"/>
    </location>
</feature>
<feature type="transmembrane region" description="Helical" evidence="15">
    <location>
        <begin position="420"/>
        <end position="444"/>
    </location>
</feature>
<keyword evidence="3" id="KW-0813">Transport</keyword>
<dbReference type="PANTHER" id="PTHR42985">
    <property type="entry name" value="SODIUM-COUPLED MONOCARBOXYLATE TRANSPORTER"/>
    <property type="match status" value="1"/>
</dbReference>
<dbReference type="PANTHER" id="PTHR42985:SF40">
    <property type="entry name" value="LD47995P-RELATED"/>
    <property type="match status" value="1"/>
</dbReference>
<keyword evidence="6 15" id="KW-1133">Transmembrane helix</keyword>
<sequence>MGEEQYSINTGVVRKFGTVDYVLFVCTLVVSAGIGVFYAIQDRRRNTTKEFLLGGKKMNIFPVAMSLMVTFQSALTLLGNPAEIYNFNTMFCWLVVGFTGAIIGSAYIFIPFFYNLGVTSTFEYLEMRFSKPVRIITSLFLLSQLLLYMSFLLYAPSLALNAGKYLTGVDLWGCVIGIGIVVTFYTTLGGMKAVLWTDTFQAGVIFAGLLAVVIKGSLIQGGFVNAWEIANNRSRVLLDDFSFDPKTRHSVWSMVIGGTVFWLYLYGLNQAQVQRCLSCPSAKKAQQALLVNLPGLILINIICFMIGIVMFAFYADCHPITYGVISKTDQLVPLYAMDILGHLDGMVGIFVSCVVSGSLSSLSSSLNAISAIIFRDYIQGMNLCQNISELRSTITSKLVVAVAGAIGIGCAWIVSQLGNILQAVYVVFGILNGPVLGVFTLGMFFPWANKWGALSGLLTSLIFLLWVGMGAYVNDIKTPASSTIATGCNWTARPTPPPPTVATTLINMTTTAAESSVESSVGALEPLYRMSYMWYTGLGMIIVWGVGMAISACTGFVKPTSLDPRLVLPIFDKLFPYLPERILKPLRFGVIHEGKYDLPPAKSSQSINISMHTESQDSVTMETTLEDKQPDDVILSNGYVKPSFALDDKDAGTERANGHDNKAFKSDNSENGSVNVRF</sequence>
<evidence type="ECO:0000256" key="10">
    <source>
        <dbReference type="ARBA" id="ARBA00023180"/>
    </source>
</evidence>
<feature type="transmembrane region" description="Helical" evidence="15">
    <location>
        <begin position="200"/>
        <end position="219"/>
    </location>
</feature>
<keyword evidence="11" id="KW-0739">Sodium transport</keyword>
<dbReference type="InterPro" id="IPR018212">
    <property type="entry name" value="Na/solute_symporter_CS"/>
</dbReference>
<evidence type="ECO:0000313" key="16">
    <source>
        <dbReference type="EMBL" id="KAK7484710.1"/>
    </source>
</evidence>
<feature type="transmembrane region" description="Helical" evidence="15">
    <location>
        <begin position="250"/>
        <end position="268"/>
    </location>
</feature>
<accession>A0ABD0KC92</accession>
<comment type="subcellular location">
    <subcellularLocation>
        <location evidence="1">Cell membrane</location>
        <topology evidence="1">Multi-pass membrane protein</topology>
    </subcellularLocation>
</comment>
<evidence type="ECO:0000256" key="12">
    <source>
        <dbReference type="ARBA" id="ARBA00036099"/>
    </source>
</evidence>
<keyword evidence="7" id="KW-0915">Sodium</keyword>
<evidence type="ECO:0000256" key="4">
    <source>
        <dbReference type="ARBA" id="ARBA00022475"/>
    </source>
</evidence>
<dbReference type="EMBL" id="JACVVK020000206">
    <property type="protein sequence ID" value="KAK7484710.1"/>
    <property type="molecule type" value="Genomic_DNA"/>
</dbReference>
<feature type="transmembrane region" description="Helical" evidence="15">
    <location>
        <begin position="60"/>
        <end position="78"/>
    </location>
</feature>